<reference evidence="1 2" key="1">
    <citation type="submission" date="2023-11" db="EMBL/GenBank/DDBJ databases">
        <title>Halocaridina rubra genome assembly.</title>
        <authorList>
            <person name="Smith C."/>
        </authorList>
    </citation>
    <scope>NUCLEOTIDE SEQUENCE [LARGE SCALE GENOMIC DNA]</scope>
    <source>
        <strain evidence="1">EP-1</strain>
        <tissue evidence="1">Whole</tissue>
    </source>
</reference>
<dbReference type="Proteomes" id="UP001381693">
    <property type="component" value="Unassembled WGS sequence"/>
</dbReference>
<evidence type="ECO:0000313" key="1">
    <source>
        <dbReference type="EMBL" id="KAK7077724.1"/>
    </source>
</evidence>
<dbReference type="EMBL" id="JAXCGZ010008357">
    <property type="protein sequence ID" value="KAK7077724.1"/>
    <property type="molecule type" value="Genomic_DNA"/>
</dbReference>
<evidence type="ECO:0000313" key="2">
    <source>
        <dbReference type="Proteomes" id="UP001381693"/>
    </source>
</evidence>
<gene>
    <name evidence="1" type="ORF">SK128_018180</name>
</gene>
<proteinExistence type="predicted"/>
<organism evidence="1 2">
    <name type="scientific">Halocaridina rubra</name>
    <name type="common">Hawaiian red shrimp</name>
    <dbReference type="NCBI Taxonomy" id="373956"/>
    <lineage>
        <taxon>Eukaryota</taxon>
        <taxon>Metazoa</taxon>
        <taxon>Ecdysozoa</taxon>
        <taxon>Arthropoda</taxon>
        <taxon>Crustacea</taxon>
        <taxon>Multicrustacea</taxon>
        <taxon>Malacostraca</taxon>
        <taxon>Eumalacostraca</taxon>
        <taxon>Eucarida</taxon>
        <taxon>Decapoda</taxon>
        <taxon>Pleocyemata</taxon>
        <taxon>Caridea</taxon>
        <taxon>Atyoidea</taxon>
        <taxon>Atyidae</taxon>
        <taxon>Halocaridina</taxon>
    </lineage>
</organism>
<accession>A0AAN9A859</accession>
<feature type="non-terminal residue" evidence="1">
    <location>
        <position position="68"/>
    </location>
</feature>
<protein>
    <submittedName>
        <fullName evidence="1">Uncharacterized protein</fullName>
    </submittedName>
</protein>
<sequence length="68" mass="7758">MYEELKIALLNHKEHHKDAGGTESFMIMKSGGNNLGARVKNYNMTANDNKELHKESAMSETSFRIKME</sequence>
<comment type="caution">
    <text evidence="1">The sequence shown here is derived from an EMBL/GenBank/DDBJ whole genome shotgun (WGS) entry which is preliminary data.</text>
</comment>
<keyword evidence="2" id="KW-1185">Reference proteome</keyword>
<name>A0AAN9A859_HALRR</name>
<dbReference type="AlphaFoldDB" id="A0AAN9A859"/>